<evidence type="ECO:0000256" key="2">
    <source>
        <dbReference type="ARBA" id="ARBA00022723"/>
    </source>
</evidence>
<feature type="region of interest" description="Disordered" evidence="5">
    <location>
        <begin position="36"/>
        <end position="62"/>
    </location>
</feature>
<feature type="compositionally biased region" description="Basic and acidic residues" evidence="5">
    <location>
        <begin position="52"/>
        <end position="62"/>
    </location>
</feature>
<protein>
    <submittedName>
        <fullName evidence="6">Uncharacterized protein</fullName>
    </submittedName>
</protein>
<keyword evidence="3" id="KW-0862">Zinc</keyword>
<dbReference type="GO" id="GO:0008033">
    <property type="term" value="P:tRNA processing"/>
    <property type="evidence" value="ECO:0007669"/>
    <property type="project" value="UniProtKB-KW"/>
</dbReference>
<organism evidence="6 7">
    <name type="scientific">Cytospora schulzeri</name>
    <dbReference type="NCBI Taxonomy" id="448051"/>
    <lineage>
        <taxon>Eukaryota</taxon>
        <taxon>Fungi</taxon>
        <taxon>Dikarya</taxon>
        <taxon>Ascomycota</taxon>
        <taxon>Pezizomycotina</taxon>
        <taxon>Sordariomycetes</taxon>
        <taxon>Sordariomycetidae</taxon>
        <taxon>Diaporthales</taxon>
        <taxon>Cytosporaceae</taxon>
        <taxon>Cytospora</taxon>
    </lineage>
</organism>
<dbReference type="Pfam" id="PF04032">
    <property type="entry name" value="Rpr2"/>
    <property type="match status" value="1"/>
</dbReference>
<evidence type="ECO:0000256" key="5">
    <source>
        <dbReference type="SAM" id="MobiDB-lite"/>
    </source>
</evidence>
<dbReference type="Gene3D" id="6.20.50.20">
    <property type="match status" value="1"/>
</dbReference>
<dbReference type="EMBL" id="LKEA01000003">
    <property type="protein sequence ID" value="ROW10289.1"/>
    <property type="molecule type" value="Genomic_DNA"/>
</dbReference>
<accession>A0A423X370</accession>
<dbReference type="AlphaFoldDB" id="A0A423X370"/>
<evidence type="ECO:0000256" key="4">
    <source>
        <dbReference type="ARBA" id="ARBA00038402"/>
    </source>
</evidence>
<evidence type="ECO:0000313" key="7">
    <source>
        <dbReference type="Proteomes" id="UP000283895"/>
    </source>
</evidence>
<dbReference type="Proteomes" id="UP000283895">
    <property type="component" value="Unassembled WGS sequence"/>
</dbReference>
<comment type="similarity">
    <text evidence="4">Belongs to the eukaryotic/archaeal RNase P protein component 4 family.</text>
</comment>
<feature type="compositionally biased region" description="Polar residues" evidence="5">
    <location>
        <begin position="36"/>
        <end position="46"/>
    </location>
</feature>
<proteinExistence type="inferred from homology"/>
<dbReference type="PANTHER" id="PTHR14742">
    <property type="entry name" value="RIBONUCLEASE P SUBUNIT P21"/>
    <property type="match status" value="1"/>
</dbReference>
<reference evidence="6 7" key="1">
    <citation type="submission" date="2015-09" db="EMBL/GenBank/DDBJ databases">
        <title>Host preference determinants of Valsa canker pathogens revealed by comparative genomics.</title>
        <authorList>
            <person name="Yin Z."/>
            <person name="Huang L."/>
        </authorList>
    </citation>
    <scope>NUCLEOTIDE SEQUENCE [LARGE SCALE GENOMIC DNA]</scope>
    <source>
        <strain evidence="6 7">03-1</strain>
    </source>
</reference>
<keyword evidence="1" id="KW-0819">tRNA processing</keyword>
<dbReference type="GO" id="GO:0046872">
    <property type="term" value="F:metal ion binding"/>
    <property type="evidence" value="ECO:0007669"/>
    <property type="project" value="UniProtKB-KW"/>
</dbReference>
<feature type="compositionally biased region" description="Polar residues" evidence="5">
    <location>
        <begin position="189"/>
        <end position="199"/>
    </location>
</feature>
<name>A0A423X370_9PEZI</name>
<evidence type="ECO:0000313" key="6">
    <source>
        <dbReference type="EMBL" id="ROW10289.1"/>
    </source>
</evidence>
<gene>
    <name evidence="6" type="ORF">VMCG_01903</name>
</gene>
<dbReference type="STRING" id="356882.A0A423X370"/>
<keyword evidence="2" id="KW-0479">Metal-binding</keyword>
<evidence type="ECO:0000256" key="3">
    <source>
        <dbReference type="ARBA" id="ARBA00022833"/>
    </source>
</evidence>
<dbReference type="GO" id="GO:0005655">
    <property type="term" value="C:nucleolar ribonuclease P complex"/>
    <property type="evidence" value="ECO:0007669"/>
    <property type="project" value="TreeGrafter"/>
</dbReference>
<evidence type="ECO:0000256" key="1">
    <source>
        <dbReference type="ARBA" id="ARBA00022694"/>
    </source>
</evidence>
<feature type="compositionally biased region" description="Polar residues" evidence="5">
    <location>
        <begin position="170"/>
        <end position="180"/>
    </location>
</feature>
<sequence>MAKKKAPAIQQRAMYSRMSFLYQAATCMAIIDAGNSESAKSTQTTPPAAADSDAHMEDGHKDDYKVGINHDGNPPPTTQALSRKLLTDLRSVTLKTQIRMNSDIKRTICKYCDTLLVEGQTCTSTVENQSKGGRKPWADLLTIKCHTCSQTRRYPVNAPRQKRRPLRIAEQQNQKATQGATEEAAIINLQPQPQNQETT</sequence>
<keyword evidence="7" id="KW-1185">Reference proteome</keyword>
<dbReference type="PANTHER" id="PTHR14742:SF0">
    <property type="entry name" value="RIBONUCLEASE P PROTEIN SUBUNIT P21"/>
    <property type="match status" value="1"/>
</dbReference>
<feature type="region of interest" description="Disordered" evidence="5">
    <location>
        <begin position="155"/>
        <end position="199"/>
    </location>
</feature>
<dbReference type="OrthoDB" id="128536at2759"/>
<dbReference type="InterPro" id="IPR007175">
    <property type="entry name" value="Rpr2/Snm1/Rpp21"/>
</dbReference>
<comment type="caution">
    <text evidence="6">The sequence shown here is derived from an EMBL/GenBank/DDBJ whole genome shotgun (WGS) entry which is preliminary data.</text>
</comment>